<organism evidence="1">
    <name type="scientific">viral metagenome</name>
    <dbReference type="NCBI Taxonomy" id="1070528"/>
    <lineage>
        <taxon>unclassified sequences</taxon>
        <taxon>metagenomes</taxon>
        <taxon>organismal metagenomes</taxon>
    </lineage>
</organism>
<evidence type="ECO:0000313" key="2">
    <source>
        <dbReference type="EMBL" id="QJA88869.1"/>
    </source>
</evidence>
<dbReference type="AlphaFoldDB" id="A0A6M3JYF2"/>
<protein>
    <submittedName>
        <fullName evidence="1">Uncharacterized protein</fullName>
    </submittedName>
</protein>
<dbReference type="EMBL" id="MT142093">
    <property type="protein sequence ID" value="QJA74361.1"/>
    <property type="molecule type" value="Genomic_DNA"/>
</dbReference>
<dbReference type="EMBL" id="MT142809">
    <property type="protein sequence ID" value="QJA88869.1"/>
    <property type="molecule type" value="Genomic_DNA"/>
</dbReference>
<accession>A0A6M3JYF2</accession>
<evidence type="ECO:0000313" key="1">
    <source>
        <dbReference type="EMBL" id="QJA74361.1"/>
    </source>
</evidence>
<proteinExistence type="predicted"/>
<sequence length="106" mass="12108">MTDIKKELALTPEEINQISVLDCVNSNQQFQAHEFAVKVAKAQLNKIFNDHGVVVLDDDQSLPTNPYLGDIDIWQNIRLARRQGYDKCLEDMAGFKRVRRVAQHGL</sequence>
<name>A0A6M3JYF2_9ZZZZ</name>
<reference evidence="1" key="1">
    <citation type="submission" date="2020-03" db="EMBL/GenBank/DDBJ databases">
        <title>The deep terrestrial virosphere.</title>
        <authorList>
            <person name="Holmfeldt K."/>
            <person name="Nilsson E."/>
            <person name="Simone D."/>
            <person name="Lopez-Fernandez M."/>
            <person name="Wu X."/>
            <person name="de Brujin I."/>
            <person name="Lundin D."/>
            <person name="Andersson A."/>
            <person name="Bertilsson S."/>
            <person name="Dopson M."/>
        </authorList>
    </citation>
    <scope>NUCLEOTIDE SEQUENCE</scope>
    <source>
        <strain evidence="1">MM415A02030</strain>
        <strain evidence="2">MM415B02664</strain>
    </source>
</reference>
<gene>
    <name evidence="1" type="ORF">MM415A02030_0006</name>
    <name evidence="2" type="ORF">MM415B02664_0006</name>
</gene>